<evidence type="ECO:0000313" key="7">
    <source>
        <dbReference type="Proteomes" id="UP001208935"/>
    </source>
</evidence>
<dbReference type="PANTHER" id="PTHR30222:SF17">
    <property type="entry name" value="SPERMIDINE_PUTRESCINE-BINDING PERIPLASMIC PROTEIN"/>
    <property type="match status" value="1"/>
</dbReference>
<dbReference type="PRINTS" id="PR00909">
    <property type="entry name" value="SPERMDNBNDNG"/>
</dbReference>
<dbReference type="GeneID" id="77322892"/>
<dbReference type="RefSeq" id="WP_010110048.1">
    <property type="nucleotide sequence ID" value="NZ_QZCV01000003.1"/>
</dbReference>
<dbReference type="InterPro" id="IPR001188">
    <property type="entry name" value="Sperm_putr-bd"/>
</dbReference>
<protein>
    <submittedName>
        <fullName evidence="6">Extracellular solute-binding protein</fullName>
    </submittedName>
</protein>
<dbReference type="InterPro" id="IPR006059">
    <property type="entry name" value="SBP"/>
</dbReference>
<proteinExistence type="predicted"/>
<keyword evidence="4" id="KW-0574">Periplasm</keyword>
<evidence type="ECO:0000256" key="5">
    <source>
        <dbReference type="SAM" id="SignalP"/>
    </source>
</evidence>
<dbReference type="Pfam" id="PF13416">
    <property type="entry name" value="SBP_bac_8"/>
    <property type="match status" value="1"/>
</dbReference>
<name>A0ABT3KXC5_9BURK</name>
<dbReference type="EMBL" id="QZCW01000003">
    <property type="protein sequence ID" value="MCW5322986.1"/>
    <property type="molecule type" value="Genomic_DNA"/>
</dbReference>
<gene>
    <name evidence="6" type="ORF">D5039_18110</name>
</gene>
<keyword evidence="3 5" id="KW-0732">Signal</keyword>
<comment type="subcellular location">
    <subcellularLocation>
        <location evidence="1">Periplasm</location>
    </subcellularLocation>
</comment>
<evidence type="ECO:0000256" key="3">
    <source>
        <dbReference type="ARBA" id="ARBA00022729"/>
    </source>
</evidence>
<feature type="signal peptide" evidence="5">
    <location>
        <begin position="1"/>
        <end position="26"/>
    </location>
</feature>
<feature type="chain" id="PRO_5045367670" evidence="5">
    <location>
        <begin position="27"/>
        <end position="353"/>
    </location>
</feature>
<evidence type="ECO:0000256" key="1">
    <source>
        <dbReference type="ARBA" id="ARBA00004418"/>
    </source>
</evidence>
<dbReference type="SUPFAM" id="SSF53850">
    <property type="entry name" value="Periplasmic binding protein-like II"/>
    <property type="match status" value="1"/>
</dbReference>
<sequence length="353" mass="38456">MMKPKRALAALLAGLMGWTLSASASAATLRLLTWSGLAPDALVKKFKQETGIDVQVTLSNNEDIISRLRATGGAGFDLAQPSQDRITGPQADFRIYKPIDLSRVQTRQFIPDLLDATKANTTIGGKVYALPHTWGTLGVLTNNAKAPHVSGIADLCTGAYKGKVSMRIRRPALILMAFASGDDPFAAYANPDKYQAIIDKAGQKLAACKAHVKAYWNNSDDLLNMMRSGEIVAAEGWDSHAFKLQGEDMDIGYDKNPLGWIDTFVLPAKGRADDAAYQWIDFMMRPENAAIVMQTSNNMTASAGAQDLVPEKLRQVLARVYSPQAIARIHWFPPIPSGLETREGKILDRIAAQ</sequence>
<evidence type="ECO:0000313" key="6">
    <source>
        <dbReference type="EMBL" id="MCW5322986.1"/>
    </source>
</evidence>
<accession>A0ABT3KXC5</accession>
<dbReference type="PANTHER" id="PTHR30222">
    <property type="entry name" value="SPERMIDINE/PUTRESCINE-BINDING PERIPLASMIC PROTEIN"/>
    <property type="match status" value="1"/>
</dbReference>
<organism evidence="6 7">
    <name type="scientific">Verminephrobacter aporrectodeae subsp. tuberculatae</name>
    <dbReference type="NCBI Taxonomy" id="1110392"/>
    <lineage>
        <taxon>Bacteria</taxon>
        <taxon>Pseudomonadati</taxon>
        <taxon>Pseudomonadota</taxon>
        <taxon>Betaproteobacteria</taxon>
        <taxon>Burkholderiales</taxon>
        <taxon>Comamonadaceae</taxon>
        <taxon>Verminephrobacter</taxon>
    </lineage>
</organism>
<keyword evidence="7" id="KW-1185">Reference proteome</keyword>
<dbReference type="Gene3D" id="3.40.190.10">
    <property type="entry name" value="Periplasmic binding protein-like II"/>
    <property type="match status" value="2"/>
</dbReference>
<reference evidence="7" key="1">
    <citation type="submission" date="2023-07" db="EMBL/GenBank/DDBJ databases">
        <title>Verminephrobacter genomes.</title>
        <authorList>
            <person name="Lund M.B."/>
        </authorList>
    </citation>
    <scope>NUCLEOTIDE SEQUENCE [LARGE SCALE GENOMIC DNA]</scope>
    <source>
        <strain evidence="7">AtM5-05</strain>
    </source>
</reference>
<evidence type="ECO:0000256" key="2">
    <source>
        <dbReference type="ARBA" id="ARBA00022448"/>
    </source>
</evidence>
<keyword evidence="2" id="KW-0813">Transport</keyword>
<comment type="caution">
    <text evidence="6">The sequence shown here is derived from an EMBL/GenBank/DDBJ whole genome shotgun (WGS) entry which is preliminary data.</text>
</comment>
<evidence type="ECO:0000256" key="4">
    <source>
        <dbReference type="ARBA" id="ARBA00022764"/>
    </source>
</evidence>
<dbReference type="Proteomes" id="UP001208935">
    <property type="component" value="Unassembled WGS sequence"/>
</dbReference>